<keyword evidence="4" id="KW-1185">Reference proteome</keyword>
<dbReference type="PANTHER" id="PTHR31302:SF0">
    <property type="entry name" value="TRANSMEMBRANE PROTEIN WITH METALLOPHOSPHOESTERASE DOMAIN"/>
    <property type="match status" value="1"/>
</dbReference>
<organism evidence="3 4">
    <name type="scientific">Cetobacterium somerae ATCC BAA-474</name>
    <dbReference type="NCBI Taxonomy" id="1319815"/>
    <lineage>
        <taxon>Bacteria</taxon>
        <taxon>Fusobacteriati</taxon>
        <taxon>Fusobacteriota</taxon>
        <taxon>Fusobacteriia</taxon>
        <taxon>Fusobacteriales</taxon>
        <taxon>Fusobacteriaceae</taxon>
        <taxon>Cetobacterium</taxon>
    </lineage>
</organism>
<dbReference type="STRING" id="1319815.HMPREF0202_02652"/>
<keyword evidence="1" id="KW-0812">Transmembrane</keyword>
<feature type="transmembrane region" description="Helical" evidence="1">
    <location>
        <begin position="35"/>
        <end position="59"/>
    </location>
</feature>
<name>U7V576_9FUSO</name>
<feature type="transmembrane region" description="Helical" evidence="1">
    <location>
        <begin position="287"/>
        <end position="306"/>
    </location>
</feature>
<keyword evidence="1" id="KW-0472">Membrane</keyword>
<dbReference type="SUPFAM" id="SSF56300">
    <property type="entry name" value="Metallo-dependent phosphatases"/>
    <property type="match status" value="1"/>
</dbReference>
<evidence type="ECO:0000313" key="4">
    <source>
        <dbReference type="Proteomes" id="UP000017081"/>
    </source>
</evidence>
<dbReference type="RefSeq" id="WP_023052180.1">
    <property type="nucleotide sequence ID" value="NZ_CP173065.2"/>
</dbReference>
<comment type="caution">
    <text evidence="3">The sequence shown here is derived from an EMBL/GenBank/DDBJ whole genome shotgun (WGS) entry which is preliminary data.</text>
</comment>
<dbReference type="PANTHER" id="PTHR31302">
    <property type="entry name" value="TRANSMEMBRANE PROTEIN WITH METALLOPHOSPHOESTERASE DOMAIN-RELATED"/>
    <property type="match status" value="1"/>
</dbReference>
<feature type="domain" description="Calcineurin-like phosphoesterase" evidence="2">
    <location>
        <begin position="107"/>
        <end position="267"/>
    </location>
</feature>
<dbReference type="Gene3D" id="3.60.21.10">
    <property type="match status" value="1"/>
</dbReference>
<gene>
    <name evidence="3" type="ORF">HMPREF0202_02652</name>
</gene>
<dbReference type="GO" id="GO:0016787">
    <property type="term" value="F:hydrolase activity"/>
    <property type="evidence" value="ECO:0007669"/>
    <property type="project" value="InterPro"/>
</dbReference>
<feature type="transmembrane region" description="Helical" evidence="1">
    <location>
        <begin position="65"/>
        <end position="84"/>
    </location>
</feature>
<dbReference type="eggNOG" id="COG1408">
    <property type="taxonomic scope" value="Bacteria"/>
</dbReference>
<dbReference type="HOGENOM" id="CLU_025443_0_0_0"/>
<dbReference type="InterPro" id="IPR004843">
    <property type="entry name" value="Calcineurin-like_PHP"/>
</dbReference>
<reference evidence="3 4" key="1">
    <citation type="submission" date="2013-08" db="EMBL/GenBank/DDBJ databases">
        <authorList>
            <person name="Weinstock G."/>
            <person name="Sodergren E."/>
            <person name="Wylie T."/>
            <person name="Fulton L."/>
            <person name="Fulton R."/>
            <person name="Fronick C."/>
            <person name="O'Laughlin M."/>
            <person name="Godfrey J."/>
            <person name="Miner T."/>
            <person name="Herter B."/>
            <person name="Appelbaum E."/>
            <person name="Cordes M."/>
            <person name="Lek S."/>
            <person name="Wollam A."/>
            <person name="Pepin K.H."/>
            <person name="Palsikar V.B."/>
            <person name="Mitreva M."/>
            <person name="Wilson R.K."/>
        </authorList>
    </citation>
    <scope>NUCLEOTIDE SEQUENCE [LARGE SCALE GENOMIC DNA]</scope>
    <source>
        <strain evidence="3 4">ATCC BAA-474</strain>
    </source>
</reference>
<sequence>MEQLFLINFIFLLAILPIFYIRRTFFRRNIFLGRFLGNYIFIAHYIFFLLVILGVVNYFYRLSKLNIVTIAFIVLPIFFIYAYYNFSMAKVIKSEIKLERYKNGKKLRIAFISDVHLSALTNKENIENSLKRMNEEEPDILLIGGDLVDFSCKDIKANFTASFREIEPKYGMYAILGNHEYHGGIEENIKYIENLGIKILRDSVLKVEGINIIGRDDITNKKRKKIAYLKKKIDTDLPTILLDHNPNSIDEAITNKIDLELCGHTHRGQFFPYNLIVKKMYKNYHGYKVFGITHTIVSAGFSSWLIPYRVNSTSEINIIDLYY</sequence>
<keyword evidence="1" id="KW-1133">Transmembrane helix</keyword>
<protein>
    <submittedName>
        <fullName evidence="3">Ser/Thr phosphatase family protein</fullName>
    </submittedName>
</protein>
<evidence type="ECO:0000259" key="2">
    <source>
        <dbReference type="Pfam" id="PF00149"/>
    </source>
</evidence>
<feature type="transmembrane region" description="Helical" evidence="1">
    <location>
        <begin position="6"/>
        <end position="23"/>
    </location>
</feature>
<accession>U7V576</accession>
<dbReference type="CDD" id="cd07385">
    <property type="entry name" value="MPP_YkuE_C"/>
    <property type="match status" value="1"/>
</dbReference>
<dbReference type="InterPro" id="IPR029052">
    <property type="entry name" value="Metallo-depent_PP-like"/>
</dbReference>
<dbReference type="EMBL" id="AXZF01000144">
    <property type="protein sequence ID" value="ERT66304.1"/>
    <property type="molecule type" value="Genomic_DNA"/>
</dbReference>
<dbReference type="Proteomes" id="UP000017081">
    <property type="component" value="Unassembled WGS sequence"/>
</dbReference>
<dbReference type="Pfam" id="PF00149">
    <property type="entry name" value="Metallophos"/>
    <property type="match status" value="1"/>
</dbReference>
<evidence type="ECO:0000256" key="1">
    <source>
        <dbReference type="SAM" id="Phobius"/>
    </source>
</evidence>
<dbReference type="InterPro" id="IPR051158">
    <property type="entry name" value="Metallophosphoesterase_sf"/>
</dbReference>
<proteinExistence type="predicted"/>
<evidence type="ECO:0000313" key="3">
    <source>
        <dbReference type="EMBL" id="ERT66304.1"/>
    </source>
</evidence>
<dbReference type="AlphaFoldDB" id="U7V576"/>